<dbReference type="PANTHER" id="PTHR46438:SF11">
    <property type="entry name" value="LIPASE-RELATED"/>
    <property type="match status" value="1"/>
</dbReference>
<evidence type="ECO:0000313" key="2">
    <source>
        <dbReference type="EMBL" id="APH03880.1"/>
    </source>
</evidence>
<gene>
    <name evidence="2" type="ORF">A9C19_03385</name>
</gene>
<dbReference type="Proteomes" id="UP000181936">
    <property type="component" value="Chromosome"/>
</dbReference>
<dbReference type="EMBL" id="CP016020">
    <property type="protein sequence ID" value="APH03880.1"/>
    <property type="molecule type" value="Genomic_DNA"/>
</dbReference>
<dbReference type="PRINTS" id="PR00412">
    <property type="entry name" value="EPOXHYDRLASE"/>
</dbReference>
<dbReference type="PANTHER" id="PTHR46438">
    <property type="entry name" value="ALPHA/BETA-HYDROLASES SUPERFAMILY PROTEIN"/>
    <property type="match status" value="1"/>
</dbReference>
<evidence type="ECO:0000259" key="1">
    <source>
        <dbReference type="Pfam" id="PF00561"/>
    </source>
</evidence>
<dbReference type="GO" id="GO:0016787">
    <property type="term" value="F:hydrolase activity"/>
    <property type="evidence" value="ECO:0007669"/>
    <property type="project" value="UniProtKB-KW"/>
</dbReference>
<protein>
    <submittedName>
        <fullName evidence="2">Hydrolase</fullName>
    </submittedName>
</protein>
<accession>A0A1L3MNF2</accession>
<organism evidence="2 3">
    <name type="scientific">Bacillus weihaiensis</name>
    <dbReference type="NCBI Taxonomy" id="1547283"/>
    <lineage>
        <taxon>Bacteria</taxon>
        <taxon>Bacillati</taxon>
        <taxon>Bacillota</taxon>
        <taxon>Bacilli</taxon>
        <taxon>Bacillales</taxon>
        <taxon>Bacillaceae</taxon>
        <taxon>Bacillus</taxon>
    </lineage>
</organism>
<proteinExistence type="predicted"/>
<feature type="domain" description="AB hydrolase-1" evidence="1">
    <location>
        <begin position="213"/>
        <end position="265"/>
    </location>
</feature>
<dbReference type="KEGG" id="bwh:A9C19_03385"/>
<dbReference type="InterPro" id="IPR029058">
    <property type="entry name" value="AB_hydrolase_fold"/>
</dbReference>
<dbReference type="Pfam" id="PF00561">
    <property type="entry name" value="Abhydrolase_1"/>
    <property type="match status" value="2"/>
</dbReference>
<sequence>MLMDRSHYYCSTMNILGVNVHYEVYEKEKGKPTLVLIHGFLSSSFCYRKIIPLLEKDYTIITIDLPPFGKTEKSTKFVHSYTNMAKVVIQLIEALQIKKAFLVGHSMGGQVSLNAAKQRPDLFQKVILLCSSGYMKGVHPSLKFGSYVPYFYLCIKHWLASQGILKNLYNVVHDRTLIDQEMMDGYMAPFLDDKIFRALNRMIRDHEGDLPPEELKQIEQPSLLIWGNEDKVVPVPIGHRLKKDLPNSTFFSFQNTGHLVPEERPEHVTEKIVTFLSQAQ</sequence>
<keyword evidence="3" id="KW-1185">Reference proteome</keyword>
<evidence type="ECO:0000313" key="3">
    <source>
        <dbReference type="Proteomes" id="UP000181936"/>
    </source>
</evidence>
<dbReference type="Gene3D" id="3.40.50.1820">
    <property type="entry name" value="alpha/beta hydrolase"/>
    <property type="match status" value="1"/>
</dbReference>
<reference evidence="2 3" key="1">
    <citation type="journal article" date="2016" name="Sci. Rep.">
        <title>Complete genome sequence and transcriptomic analysis of a novel marine strain Bacillus weihaiensis reveals the mechanism of brown algae degradation.</title>
        <authorList>
            <person name="Zhu Y."/>
            <person name="Chen P."/>
            <person name="Bao Y."/>
            <person name="Men Y."/>
            <person name="Zeng Y."/>
            <person name="Yang J."/>
            <person name="Sun J."/>
            <person name="Sun Y."/>
        </authorList>
    </citation>
    <scope>NUCLEOTIDE SEQUENCE [LARGE SCALE GENOMIC DNA]</scope>
    <source>
        <strain evidence="2 3">Alg07</strain>
    </source>
</reference>
<dbReference type="PRINTS" id="PR00111">
    <property type="entry name" value="ABHYDROLASE"/>
</dbReference>
<dbReference type="STRING" id="1547283.A9C19_03385"/>
<feature type="domain" description="AB hydrolase-1" evidence="1">
    <location>
        <begin position="32"/>
        <end position="138"/>
    </location>
</feature>
<dbReference type="SUPFAM" id="SSF53474">
    <property type="entry name" value="alpha/beta-Hydrolases"/>
    <property type="match status" value="1"/>
</dbReference>
<dbReference type="AlphaFoldDB" id="A0A1L3MNF2"/>
<name>A0A1L3MNF2_9BACI</name>
<keyword evidence="2" id="KW-0378">Hydrolase</keyword>
<dbReference type="InterPro" id="IPR000639">
    <property type="entry name" value="Epox_hydrolase-like"/>
</dbReference>
<dbReference type="InterPro" id="IPR000073">
    <property type="entry name" value="AB_hydrolase_1"/>
</dbReference>